<dbReference type="Proteomes" id="UP000450161">
    <property type="component" value="Unassembled WGS sequence"/>
</dbReference>
<organism evidence="2 3">
    <name type="scientific">Segatella copri</name>
    <dbReference type="NCBI Taxonomy" id="165179"/>
    <lineage>
        <taxon>Bacteria</taxon>
        <taxon>Pseudomonadati</taxon>
        <taxon>Bacteroidota</taxon>
        <taxon>Bacteroidia</taxon>
        <taxon>Bacteroidales</taxon>
        <taxon>Prevotellaceae</taxon>
        <taxon>Segatella</taxon>
    </lineage>
</organism>
<feature type="transmembrane region" description="Helical" evidence="1">
    <location>
        <begin position="7"/>
        <end position="26"/>
    </location>
</feature>
<evidence type="ECO:0000313" key="2">
    <source>
        <dbReference type="EMBL" id="MST77782.1"/>
    </source>
</evidence>
<evidence type="ECO:0000256" key="1">
    <source>
        <dbReference type="SAM" id="Phobius"/>
    </source>
</evidence>
<accession>A0A6I2TYP2</accession>
<comment type="caution">
    <text evidence="2">The sequence shown here is derived from an EMBL/GenBank/DDBJ whole genome shotgun (WGS) entry which is preliminary data.</text>
</comment>
<dbReference type="EMBL" id="VUNF01000015">
    <property type="protein sequence ID" value="MST77782.1"/>
    <property type="molecule type" value="Genomic_DNA"/>
</dbReference>
<dbReference type="AlphaFoldDB" id="A0A6I2TYP2"/>
<reference evidence="2 3" key="1">
    <citation type="submission" date="2019-08" db="EMBL/GenBank/DDBJ databases">
        <title>In-depth cultivation of the pig gut microbiome towards novel bacterial diversity and tailored functional studies.</title>
        <authorList>
            <person name="Wylensek D."/>
            <person name="Hitch T.C.A."/>
            <person name="Clavel T."/>
        </authorList>
    </citation>
    <scope>NUCLEOTIDE SEQUENCE [LARGE SCALE GENOMIC DNA]</scope>
    <source>
        <strain evidence="2 3">LKV-178-WT-2C</strain>
    </source>
</reference>
<dbReference type="RefSeq" id="WP_154481219.1">
    <property type="nucleotide sequence ID" value="NZ_VUNF01000015.1"/>
</dbReference>
<name>A0A6I2TYP2_9BACT</name>
<proteinExistence type="predicted"/>
<feature type="transmembrane region" description="Helical" evidence="1">
    <location>
        <begin position="38"/>
        <end position="57"/>
    </location>
</feature>
<sequence length="77" mass="9257">MVKLLKNWRFWVLMGILCIALINALIDPPENFSEKTLILIIVKINTIVLVWLDIQLFRFWVRTRKIDDIVNYIQEDK</sequence>
<keyword evidence="1" id="KW-0472">Membrane</keyword>
<protein>
    <submittedName>
        <fullName evidence="2">Uncharacterized protein</fullName>
    </submittedName>
</protein>
<keyword evidence="1" id="KW-0812">Transmembrane</keyword>
<evidence type="ECO:0000313" key="3">
    <source>
        <dbReference type="Proteomes" id="UP000450161"/>
    </source>
</evidence>
<keyword evidence="1" id="KW-1133">Transmembrane helix</keyword>
<gene>
    <name evidence="2" type="ORF">FYJ72_08830</name>
</gene>